<proteinExistence type="predicted"/>
<dbReference type="RefSeq" id="WP_231990501.1">
    <property type="nucleotide sequence ID" value="NZ_LT906434.1"/>
</dbReference>
<evidence type="ECO:0000313" key="1">
    <source>
        <dbReference type="EMBL" id="SNU78702.1"/>
    </source>
</evidence>
<evidence type="ECO:0008006" key="3">
    <source>
        <dbReference type="Google" id="ProtNLM"/>
    </source>
</evidence>
<reference evidence="1 2" key="1">
    <citation type="submission" date="2017-06" db="EMBL/GenBank/DDBJ databases">
        <authorList>
            <consortium name="Pathogen Informatics"/>
        </authorList>
    </citation>
    <scope>NUCLEOTIDE SEQUENCE [LARGE SCALE GENOMIC DNA]</scope>
    <source>
        <strain evidence="1 2">NCTC12230</strain>
    </source>
</reference>
<accession>A0AB38DNW6</accession>
<name>A0AB38DNW6_9NEIS</name>
<dbReference type="AlphaFoldDB" id="A0AB38DNW6"/>
<dbReference type="EMBL" id="LT906434">
    <property type="protein sequence ID" value="SNU78702.1"/>
    <property type="molecule type" value="Genomic_DNA"/>
</dbReference>
<dbReference type="Proteomes" id="UP000215033">
    <property type="component" value="Chromosome 1"/>
</dbReference>
<evidence type="ECO:0000313" key="2">
    <source>
        <dbReference type="Proteomes" id="UP000215033"/>
    </source>
</evidence>
<organism evidence="1 2">
    <name type="scientific">Neisseria zoodegmatis</name>
    <dbReference type="NCBI Taxonomy" id="326523"/>
    <lineage>
        <taxon>Bacteria</taxon>
        <taxon>Pseudomonadati</taxon>
        <taxon>Pseudomonadota</taxon>
        <taxon>Betaproteobacteria</taxon>
        <taxon>Neisseriales</taxon>
        <taxon>Neisseriaceae</taxon>
        <taxon>Neisseria</taxon>
    </lineage>
</organism>
<protein>
    <recommendedName>
        <fullName evidence="3">Tip attachment protein J domain-containing protein</fullName>
    </recommendedName>
</protein>
<sequence length="622" mass="66236">MSDTRATSPDALPLSFGLPIAADRNVAALPLPLKRRLGDVQDVGSVAPDKDHDYGYNPWRDPVRPMVSASFGFVLPPVAMRAALQGGFSDGLPVALDYAGVYVDAVGVATCMQAAVQGMAALKRKQKSVYTPAVLYAGEAAANISGMADLRRETRANMSGGASLARCGRQPSGVAAALRKCGLHEFRPSESKVFALDAYVSARTPTAACRKSASLPALPVPCEWYEIPAEPMPPQPPDNTYVCGLRPPPDKMPLRFRRRVIGHSSGSIPIPFTCHQELKTPVLKAYMIVNTVSASFDDTPLTLLSASFTADMGGYCWQGTVTVPPDDFARLGMDGRAKGREAVITININGGLFVILAEEYRDNRAFGQKSYTVSGRSVTARLGESYAVQAGGVFDAPIYARQIADTQLKNTGIRLTDWRAADWLIPAGIYASTDKTPMAVLQELAQAAGAFVESHPGNAEINVKTRWKKPAWEVSAASPDVSVPASVILSISGSRSVKPLAGGVFVYADHAKGKGADVYRKAGNREPRAAAVTGPLYTDMPVLQAAGVAALSDTGTHKSETVTLPVSDKYALPLAQLGQIWQIQEPAGAWQGVVTGVTLAVDIENEAPRVLQTVVINRYLDN</sequence>
<gene>
    <name evidence="1" type="ORF">SAMEA4504057_00178</name>
</gene>
<dbReference type="KEGG" id="nzo:SAMEA4504057_0178"/>